<accession>A0A2X3FAJ1</accession>
<name>A0A2X3FAJ1_KLEPN</name>
<evidence type="ECO:0000313" key="1">
    <source>
        <dbReference type="EMBL" id="SQC43005.1"/>
    </source>
</evidence>
<protein>
    <submittedName>
        <fullName evidence="1">Uncharacterized protein</fullName>
    </submittedName>
</protein>
<dbReference type="AlphaFoldDB" id="A0A2X3FAJ1"/>
<sequence length="101" mass="11536">MNANPPVKDRINSMNAMFCNGNGDRRYKVNVAPLPGPTVDCLEQQVWIKTGEPDKKSDNDHPQRWRRLLHCEAIPNRSTCILYFTGHDILMANNDITYVPP</sequence>
<reference evidence="1 2" key="1">
    <citation type="submission" date="2018-06" db="EMBL/GenBank/DDBJ databases">
        <authorList>
            <consortium name="Pathogen Informatics"/>
            <person name="Doyle S."/>
        </authorList>
    </citation>
    <scope>NUCLEOTIDE SEQUENCE [LARGE SCALE GENOMIC DNA]</scope>
    <source>
        <strain evidence="1 2">NCTC13465</strain>
    </source>
</reference>
<organism evidence="1 2">
    <name type="scientific">Klebsiella pneumoniae</name>
    <dbReference type="NCBI Taxonomy" id="573"/>
    <lineage>
        <taxon>Bacteria</taxon>
        <taxon>Pseudomonadati</taxon>
        <taxon>Pseudomonadota</taxon>
        <taxon>Gammaproteobacteria</taxon>
        <taxon>Enterobacterales</taxon>
        <taxon>Enterobacteriaceae</taxon>
        <taxon>Klebsiella/Raoultella group</taxon>
        <taxon>Klebsiella</taxon>
        <taxon>Klebsiella pneumoniae complex</taxon>
    </lineage>
</organism>
<proteinExistence type="predicted"/>
<dbReference type="EMBL" id="UAWQ01000009">
    <property type="protein sequence ID" value="SQC43005.1"/>
    <property type="molecule type" value="Genomic_DNA"/>
</dbReference>
<gene>
    <name evidence="1" type="ORF">NCTC13465_01480</name>
</gene>
<dbReference type="Proteomes" id="UP000251721">
    <property type="component" value="Unassembled WGS sequence"/>
</dbReference>
<evidence type="ECO:0000313" key="2">
    <source>
        <dbReference type="Proteomes" id="UP000251721"/>
    </source>
</evidence>